<sequence length="114" mass="10851">MEGSAVGVSCAGVLVTVVVDGLAGDVADGGGGGAVVVTGVSEGTGVVTAAAGGLSLPPLSTTAVAITAMANTAPAIDATHFQFSLEPGGRYSKSSSRPEYSVDCGAVSELYGSS</sequence>
<proteinExistence type="predicted"/>
<reference evidence="1 2" key="1">
    <citation type="submission" date="2013-12" db="EMBL/GenBank/DDBJ databases">
        <authorList>
            <person name="Madinger N."/>
            <person name="Lenaerts A."/>
            <person name="Ordway D."/>
            <person name="DeGroote M.A."/>
            <person name="Parker T."/>
            <person name="Sizemore C."/>
            <person name="Tallon L.J."/>
            <person name="Sadzewicz L.K."/>
            <person name="Sengamalay N."/>
            <person name="Fraser C.M."/>
            <person name="Hine E."/>
            <person name="Shefchek K.A."/>
            <person name="Das S.P."/>
            <person name="Tettelin H."/>
        </authorList>
    </citation>
    <scope>NUCLEOTIDE SEQUENCE [LARGE SCALE GENOMIC DNA]</scope>
    <source>
        <strain evidence="1 2">21</strain>
    </source>
</reference>
<organism evidence="1 2">
    <name type="scientific">Mycobacteroides abscessus 21</name>
    <dbReference type="NCBI Taxonomy" id="1299324"/>
    <lineage>
        <taxon>Bacteria</taxon>
        <taxon>Bacillati</taxon>
        <taxon>Actinomycetota</taxon>
        <taxon>Actinomycetes</taxon>
        <taxon>Mycobacteriales</taxon>
        <taxon>Mycobacteriaceae</taxon>
        <taxon>Mycobacteroides</taxon>
        <taxon>Mycobacteroides abscessus</taxon>
    </lineage>
</organism>
<dbReference type="EMBL" id="JAOF01000001">
    <property type="protein sequence ID" value="EUA48604.1"/>
    <property type="molecule type" value="Genomic_DNA"/>
</dbReference>
<dbReference type="AlphaFoldDB" id="A0A829Q8W4"/>
<protein>
    <submittedName>
        <fullName evidence="1">Uncharacterized protein</fullName>
    </submittedName>
</protein>
<evidence type="ECO:0000313" key="1">
    <source>
        <dbReference type="EMBL" id="EUA48604.1"/>
    </source>
</evidence>
<name>A0A829Q8W4_9MYCO</name>
<comment type="caution">
    <text evidence="1">The sequence shown here is derived from an EMBL/GenBank/DDBJ whole genome shotgun (WGS) entry which is preliminary data.</text>
</comment>
<evidence type="ECO:0000313" key="2">
    <source>
        <dbReference type="Proteomes" id="UP000020103"/>
    </source>
</evidence>
<accession>A0A829Q8W4</accession>
<dbReference type="Proteomes" id="UP000020103">
    <property type="component" value="Unassembled WGS sequence"/>
</dbReference>
<gene>
    <name evidence="1" type="ORF">I543_3829</name>
</gene>